<gene>
    <name evidence="2" type="ORF">PDE_04750</name>
</gene>
<feature type="compositionally biased region" description="Basic residues" evidence="1">
    <location>
        <begin position="104"/>
        <end position="120"/>
    </location>
</feature>
<feature type="region of interest" description="Disordered" evidence="1">
    <location>
        <begin position="104"/>
        <end position="156"/>
    </location>
</feature>
<reference evidence="2 3" key="1">
    <citation type="journal article" date="2013" name="PLoS ONE">
        <title>Genomic and secretomic analyses reveal unique features of the lignocellulolytic enzyme system of Penicillium decumbens.</title>
        <authorList>
            <person name="Liu G."/>
            <person name="Zhang L."/>
            <person name="Wei X."/>
            <person name="Zou G."/>
            <person name="Qin Y."/>
            <person name="Ma L."/>
            <person name="Li J."/>
            <person name="Zheng H."/>
            <person name="Wang S."/>
            <person name="Wang C."/>
            <person name="Xun L."/>
            <person name="Zhao G.-P."/>
            <person name="Zhou Z."/>
            <person name="Qu Y."/>
        </authorList>
    </citation>
    <scope>NUCLEOTIDE SEQUENCE [LARGE SCALE GENOMIC DNA]</scope>
    <source>
        <strain evidence="3">114-2 / CGMCC 5302</strain>
    </source>
</reference>
<sequence>MMQRYPRSSGQSPSPSSFLIQLHDRRFSSSFATILSASKCRIRKSHVYCHHTASRLVPYKIHDDGARFLAGSQLSDSSRESSSTDKTDTQLFNAVLRQARIRMYSKRGKHKHGRGKRARNGHTSNENTRTVQERRADIERNHDSSPNSLLSKDKTENKKLAFEHLL</sequence>
<organism evidence="2 3">
    <name type="scientific">Penicillium oxalicum (strain 114-2 / CGMCC 5302)</name>
    <name type="common">Penicillium decumbens</name>
    <dbReference type="NCBI Taxonomy" id="933388"/>
    <lineage>
        <taxon>Eukaryota</taxon>
        <taxon>Fungi</taxon>
        <taxon>Dikarya</taxon>
        <taxon>Ascomycota</taxon>
        <taxon>Pezizomycotina</taxon>
        <taxon>Eurotiomycetes</taxon>
        <taxon>Eurotiomycetidae</taxon>
        <taxon>Eurotiales</taxon>
        <taxon>Aspergillaceae</taxon>
        <taxon>Penicillium</taxon>
    </lineage>
</organism>
<feature type="compositionally biased region" description="Basic and acidic residues" evidence="1">
    <location>
        <begin position="131"/>
        <end position="143"/>
    </location>
</feature>
<dbReference type="Proteomes" id="UP000019376">
    <property type="component" value="Unassembled WGS sequence"/>
</dbReference>
<dbReference type="EMBL" id="KB644412">
    <property type="protein sequence ID" value="EPS29800.1"/>
    <property type="molecule type" value="Genomic_DNA"/>
</dbReference>
<proteinExistence type="predicted"/>
<dbReference type="AlphaFoldDB" id="S7ZGJ5"/>
<accession>S7ZGJ5</accession>
<keyword evidence="3" id="KW-1185">Reference proteome</keyword>
<protein>
    <submittedName>
        <fullName evidence="2">Uncharacterized protein</fullName>
    </submittedName>
</protein>
<name>S7ZGJ5_PENO1</name>
<evidence type="ECO:0000313" key="2">
    <source>
        <dbReference type="EMBL" id="EPS29800.1"/>
    </source>
</evidence>
<dbReference type="HOGENOM" id="CLU_1603316_0_0_1"/>
<evidence type="ECO:0000313" key="3">
    <source>
        <dbReference type="Proteomes" id="UP000019376"/>
    </source>
</evidence>
<evidence type="ECO:0000256" key="1">
    <source>
        <dbReference type="SAM" id="MobiDB-lite"/>
    </source>
</evidence>